<sequence length="195" mass="22039">MLLMQQVYAVLNRHVRYAATKAFFGAEMINGSSVPEHGVMMLFFMEKIKDLQVYLEKETYIDVNLQSLLSSFNPFIANYNLNGFDKVLHELINILVQYKAMVEKYAPVVLVGEASTLKANDKDVGCKKRKNGKTTSTIASTLSVVLVIPQGESKGKKKRIWQSRIPKNVVIQSRTLRWMILELSNGRVVAAKARD</sequence>
<evidence type="ECO:0000313" key="1">
    <source>
        <dbReference type="EMBL" id="KAL0291360.1"/>
    </source>
</evidence>
<reference evidence="1" key="1">
    <citation type="submission" date="2020-06" db="EMBL/GenBank/DDBJ databases">
        <authorList>
            <person name="Li T."/>
            <person name="Hu X."/>
            <person name="Zhang T."/>
            <person name="Song X."/>
            <person name="Zhang H."/>
            <person name="Dai N."/>
            <person name="Sheng W."/>
            <person name="Hou X."/>
            <person name="Wei L."/>
        </authorList>
    </citation>
    <scope>NUCLEOTIDE SEQUENCE</scope>
    <source>
        <strain evidence="1">KEN8</strain>
        <tissue evidence="1">Leaf</tissue>
    </source>
</reference>
<dbReference type="AlphaFoldDB" id="A0AAW2JAA1"/>
<proteinExistence type="predicted"/>
<organism evidence="1">
    <name type="scientific">Sesamum calycinum</name>
    <dbReference type="NCBI Taxonomy" id="2727403"/>
    <lineage>
        <taxon>Eukaryota</taxon>
        <taxon>Viridiplantae</taxon>
        <taxon>Streptophyta</taxon>
        <taxon>Embryophyta</taxon>
        <taxon>Tracheophyta</taxon>
        <taxon>Spermatophyta</taxon>
        <taxon>Magnoliopsida</taxon>
        <taxon>eudicotyledons</taxon>
        <taxon>Gunneridae</taxon>
        <taxon>Pentapetalae</taxon>
        <taxon>asterids</taxon>
        <taxon>lamiids</taxon>
        <taxon>Lamiales</taxon>
        <taxon>Pedaliaceae</taxon>
        <taxon>Sesamum</taxon>
    </lineage>
</organism>
<name>A0AAW2JAA1_9LAMI</name>
<accession>A0AAW2JAA1</accession>
<protein>
    <submittedName>
        <fullName evidence="1">Uncharacterized protein</fullName>
    </submittedName>
</protein>
<reference evidence="1" key="2">
    <citation type="journal article" date="2024" name="Plant">
        <title>Genomic evolution and insights into agronomic trait innovations of Sesamum species.</title>
        <authorList>
            <person name="Miao H."/>
            <person name="Wang L."/>
            <person name="Qu L."/>
            <person name="Liu H."/>
            <person name="Sun Y."/>
            <person name="Le M."/>
            <person name="Wang Q."/>
            <person name="Wei S."/>
            <person name="Zheng Y."/>
            <person name="Lin W."/>
            <person name="Duan Y."/>
            <person name="Cao H."/>
            <person name="Xiong S."/>
            <person name="Wang X."/>
            <person name="Wei L."/>
            <person name="Li C."/>
            <person name="Ma Q."/>
            <person name="Ju M."/>
            <person name="Zhao R."/>
            <person name="Li G."/>
            <person name="Mu C."/>
            <person name="Tian Q."/>
            <person name="Mei H."/>
            <person name="Zhang T."/>
            <person name="Gao T."/>
            <person name="Zhang H."/>
        </authorList>
    </citation>
    <scope>NUCLEOTIDE SEQUENCE</scope>
    <source>
        <strain evidence="1">KEN8</strain>
    </source>
</reference>
<dbReference type="EMBL" id="JACGWM010001583">
    <property type="protein sequence ID" value="KAL0291360.1"/>
    <property type="molecule type" value="Genomic_DNA"/>
</dbReference>
<comment type="caution">
    <text evidence="1">The sequence shown here is derived from an EMBL/GenBank/DDBJ whole genome shotgun (WGS) entry which is preliminary data.</text>
</comment>
<gene>
    <name evidence="1" type="ORF">Scaly_2640800</name>
</gene>